<keyword evidence="1" id="KW-1133">Transmembrane helix</keyword>
<evidence type="ECO:0000256" key="1">
    <source>
        <dbReference type="SAM" id="Phobius"/>
    </source>
</evidence>
<dbReference type="EC" id="2.3.1.-" evidence="3"/>
<gene>
    <name evidence="3" type="primary">oatA_7</name>
    <name evidence="3" type="ORF">GALL_312180</name>
</gene>
<dbReference type="InterPro" id="IPR002656">
    <property type="entry name" value="Acyl_transf_3_dom"/>
</dbReference>
<keyword evidence="1" id="KW-0812">Transmembrane</keyword>
<feature type="transmembrane region" description="Helical" evidence="1">
    <location>
        <begin position="321"/>
        <end position="343"/>
    </location>
</feature>
<reference evidence="3" key="1">
    <citation type="submission" date="2016-10" db="EMBL/GenBank/DDBJ databases">
        <title>Sequence of Gallionella enrichment culture.</title>
        <authorList>
            <person name="Poehlein A."/>
            <person name="Muehling M."/>
            <person name="Daniel R."/>
        </authorList>
    </citation>
    <scope>NUCLEOTIDE SEQUENCE</scope>
</reference>
<evidence type="ECO:0000259" key="2">
    <source>
        <dbReference type="Pfam" id="PF01757"/>
    </source>
</evidence>
<dbReference type="PANTHER" id="PTHR23028:SF131">
    <property type="entry name" value="BLR2367 PROTEIN"/>
    <property type="match status" value="1"/>
</dbReference>
<feature type="transmembrane region" description="Helical" evidence="1">
    <location>
        <begin position="231"/>
        <end position="249"/>
    </location>
</feature>
<feature type="transmembrane region" description="Helical" evidence="1">
    <location>
        <begin position="200"/>
        <end position="224"/>
    </location>
</feature>
<feature type="transmembrane region" description="Helical" evidence="1">
    <location>
        <begin position="173"/>
        <end position="194"/>
    </location>
</feature>
<dbReference type="GO" id="GO:0016747">
    <property type="term" value="F:acyltransferase activity, transferring groups other than amino-acyl groups"/>
    <property type="evidence" value="ECO:0007669"/>
    <property type="project" value="InterPro"/>
</dbReference>
<dbReference type="EMBL" id="MLJW01000451">
    <property type="protein sequence ID" value="OIQ86922.1"/>
    <property type="molecule type" value="Genomic_DNA"/>
</dbReference>
<feature type="transmembrane region" description="Helical" evidence="1">
    <location>
        <begin position="281"/>
        <end position="301"/>
    </location>
</feature>
<feature type="transmembrane region" description="Helical" evidence="1">
    <location>
        <begin position="88"/>
        <end position="109"/>
    </location>
</feature>
<dbReference type="PANTHER" id="PTHR23028">
    <property type="entry name" value="ACETYLTRANSFERASE"/>
    <property type="match status" value="1"/>
</dbReference>
<keyword evidence="3" id="KW-0808">Transferase</keyword>
<evidence type="ECO:0000313" key="3">
    <source>
        <dbReference type="EMBL" id="OIQ86922.1"/>
    </source>
</evidence>
<dbReference type="GO" id="GO:0016020">
    <property type="term" value="C:membrane"/>
    <property type="evidence" value="ECO:0007669"/>
    <property type="project" value="TreeGrafter"/>
</dbReference>
<proteinExistence type="predicted"/>
<dbReference type="AlphaFoldDB" id="A0A1J5QUE0"/>
<feature type="transmembrane region" description="Helical" evidence="1">
    <location>
        <begin position="255"/>
        <end position="274"/>
    </location>
</feature>
<dbReference type="GO" id="GO:0000271">
    <property type="term" value="P:polysaccharide biosynthetic process"/>
    <property type="evidence" value="ECO:0007669"/>
    <property type="project" value="TreeGrafter"/>
</dbReference>
<sequence length="379" mass="42126">MQDPHRLKVLDGFRAIAILMVIGFHYFVRWTPPMSPVNLYPYGGVGSRFWVFEYGYLGVELFFIISGFVISMTLFRCRTIGQFALKRFARLFPTMLLCSVLTFVFVAVLPQSAFNPQLRDFLPSLSFTDPFIWSKLFGGDFKAIDGSYWSLAVEVKFYLWISLLYFSAGGPRFFRSAAWLFGALVTASVLMRVLNVPHRWGLDFIFALDALPWFVAGIGFFALYRDHASRIGWVLLAEAALALLALQMTDPAASSLAPLAALPLFYGLFLAMLLRPGWVAWLASPPLAAVGVASYSLYLLHQDVGVAVLHAFQGALGTGHPALSALLVPLVTGALIGMSLLIYRYWEAPSRDFLLALRAARPEPLNPAPLTNRPDVDVR</sequence>
<feature type="transmembrane region" description="Helical" evidence="1">
    <location>
        <begin position="54"/>
        <end position="76"/>
    </location>
</feature>
<feature type="domain" description="Acyltransferase 3" evidence="2">
    <location>
        <begin position="10"/>
        <end position="343"/>
    </location>
</feature>
<dbReference type="InterPro" id="IPR050879">
    <property type="entry name" value="Acyltransferase_3"/>
</dbReference>
<keyword evidence="1" id="KW-0472">Membrane</keyword>
<dbReference type="Pfam" id="PF01757">
    <property type="entry name" value="Acyl_transf_3"/>
    <property type="match status" value="1"/>
</dbReference>
<name>A0A1J5QUE0_9ZZZZ</name>
<feature type="transmembrane region" description="Helical" evidence="1">
    <location>
        <begin position="146"/>
        <end position="166"/>
    </location>
</feature>
<accession>A0A1J5QUE0</accession>
<keyword evidence="3" id="KW-0012">Acyltransferase</keyword>
<feature type="transmembrane region" description="Helical" evidence="1">
    <location>
        <begin position="12"/>
        <end position="28"/>
    </location>
</feature>
<organism evidence="3">
    <name type="scientific">mine drainage metagenome</name>
    <dbReference type="NCBI Taxonomy" id="410659"/>
    <lineage>
        <taxon>unclassified sequences</taxon>
        <taxon>metagenomes</taxon>
        <taxon>ecological metagenomes</taxon>
    </lineage>
</organism>
<comment type="caution">
    <text evidence="3">The sequence shown here is derived from an EMBL/GenBank/DDBJ whole genome shotgun (WGS) entry which is preliminary data.</text>
</comment>
<protein>
    <submittedName>
        <fullName evidence="3">O-acetyltransferase OatA</fullName>
        <ecNumber evidence="3">2.3.1.-</ecNumber>
    </submittedName>
</protein>